<comment type="catalytic activity">
    <reaction evidence="1 5">
        <text>L-alanine = D-alanine</text>
        <dbReference type="Rhea" id="RHEA:20249"/>
        <dbReference type="ChEBI" id="CHEBI:57416"/>
        <dbReference type="ChEBI" id="CHEBI:57972"/>
        <dbReference type="EC" id="5.1.1.1"/>
    </reaction>
</comment>
<evidence type="ECO:0000313" key="9">
    <source>
        <dbReference type="EMBL" id="SIN92574.1"/>
    </source>
</evidence>
<gene>
    <name evidence="9" type="ORF">SAMN05443662_1008</name>
</gene>
<evidence type="ECO:0000256" key="4">
    <source>
        <dbReference type="ARBA" id="ARBA00023235"/>
    </source>
</evidence>
<dbReference type="CDD" id="cd06827">
    <property type="entry name" value="PLPDE_III_AR_proteobact"/>
    <property type="match status" value="1"/>
</dbReference>
<organism evidence="9 10">
    <name type="scientific">Sulfurivirga caldicuralii</name>
    <dbReference type="NCBI Taxonomy" id="364032"/>
    <lineage>
        <taxon>Bacteria</taxon>
        <taxon>Pseudomonadati</taxon>
        <taxon>Pseudomonadota</taxon>
        <taxon>Gammaproteobacteria</taxon>
        <taxon>Thiotrichales</taxon>
        <taxon>Piscirickettsiaceae</taxon>
        <taxon>Sulfurivirga</taxon>
    </lineage>
</organism>
<accession>A0A1N6FBH2</accession>
<dbReference type="EMBL" id="FSRE01000002">
    <property type="protein sequence ID" value="SIN92574.1"/>
    <property type="molecule type" value="Genomic_DNA"/>
</dbReference>
<dbReference type="InterPro" id="IPR001608">
    <property type="entry name" value="Ala_racemase_N"/>
</dbReference>
<proteinExistence type="inferred from homology"/>
<dbReference type="Pfam" id="PF01168">
    <property type="entry name" value="Ala_racemase_N"/>
    <property type="match status" value="1"/>
</dbReference>
<dbReference type="SUPFAM" id="SSF51419">
    <property type="entry name" value="PLP-binding barrel"/>
    <property type="match status" value="1"/>
</dbReference>
<evidence type="ECO:0000256" key="6">
    <source>
        <dbReference type="PIRSR" id="PIRSR600821-50"/>
    </source>
</evidence>
<dbReference type="GO" id="GO:0008784">
    <property type="term" value="F:alanine racemase activity"/>
    <property type="evidence" value="ECO:0007669"/>
    <property type="project" value="UniProtKB-UniRule"/>
</dbReference>
<feature type="active site" description="Proton acceptor; specific for L-alanine" evidence="5">
    <location>
        <position position="249"/>
    </location>
</feature>
<dbReference type="InterPro" id="IPR011079">
    <property type="entry name" value="Ala_racemase_C"/>
</dbReference>
<feature type="binding site" evidence="5 7">
    <location>
        <position position="297"/>
    </location>
    <ligand>
        <name>substrate</name>
    </ligand>
</feature>
<dbReference type="InterPro" id="IPR020622">
    <property type="entry name" value="Ala_racemase_pyridoxalP-BS"/>
</dbReference>
<keyword evidence="3 5" id="KW-0663">Pyridoxal phosphate</keyword>
<dbReference type="AlphaFoldDB" id="A0A1N6FBH2"/>
<comment type="similarity">
    <text evidence="5">Belongs to the alanine racemase family.</text>
</comment>
<dbReference type="Pfam" id="PF00842">
    <property type="entry name" value="Ala_racemase_C"/>
    <property type="match status" value="1"/>
</dbReference>
<dbReference type="GO" id="GO:0030632">
    <property type="term" value="P:D-alanine biosynthetic process"/>
    <property type="evidence" value="ECO:0007669"/>
    <property type="project" value="UniProtKB-UniRule"/>
</dbReference>
<dbReference type="Proteomes" id="UP000198461">
    <property type="component" value="Unassembled WGS sequence"/>
</dbReference>
<comment type="cofactor">
    <cofactor evidence="2 5 6">
        <name>pyridoxal 5'-phosphate</name>
        <dbReference type="ChEBI" id="CHEBI:597326"/>
    </cofactor>
</comment>
<dbReference type="InterPro" id="IPR009006">
    <property type="entry name" value="Ala_racemase/Decarboxylase_C"/>
</dbReference>
<dbReference type="Gene3D" id="3.20.20.10">
    <property type="entry name" value="Alanine racemase"/>
    <property type="match status" value="1"/>
</dbReference>
<dbReference type="PRINTS" id="PR00992">
    <property type="entry name" value="ALARACEMASE"/>
</dbReference>
<dbReference type="NCBIfam" id="TIGR00492">
    <property type="entry name" value="alr"/>
    <property type="match status" value="1"/>
</dbReference>
<reference evidence="9 10" key="1">
    <citation type="submission" date="2016-11" db="EMBL/GenBank/DDBJ databases">
        <authorList>
            <person name="Jaros S."/>
            <person name="Januszkiewicz K."/>
            <person name="Wedrychowicz H."/>
        </authorList>
    </citation>
    <scope>NUCLEOTIDE SEQUENCE [LARGE SCALE GENOMIC DNA]</scope>
    <source>
        <strain evidence="9 10">DSM 17737</strain>
    </source>
</reference>
<dbReference type="HAMAP" id="MF_01201">
    <property type="entry name" value="Ala_racemase"/>
    <property type="match status" value="1"/>
</dbReference>
<evidence type="ECO:0000256" key="5">
    <source>
        <dbReference type="HAMAP-Rule" id="MF_01201"/>
    </source>
</evidence>
<dbReference type="OrthoDB" id="9813814at2"/>
<dbReference type="InterPro" id="IPR000821">
    <property type="entry name" value="Ala_racemase"/>
</dbReference>
<dbReference type="InterPro" id="IPR029066">
    <property type="entry name" value="PLP-binding_barrel"/>
</dbReference>
<evidence type="ECO:0000313" key="10">
    <source>
        <dbReference type="Proteomes" id="UP000198461"/>
    </source>
</evidence>
<keyword evidence="4 5" id="KW-0413">Isomerase</keyword>
<feature type="binding site" evidence="5 7">
    <location>
        <position position="129"/>
    </location>
    <ligand>
        <name>substrate</name>
    </ligand>
</feature>
<dbReference type="PROSITE" id="PS00395">
    <property type="entry name" value="ALANINE_RACEMASE"/>
    <property type="match status" value="1"/>
</dbReference>
<feature type="active site" description="Proton acceptor; specific for D-alanine" evidence="5">
    <location>
        <position position="34"/>
    </location>
</feature>
<dbReference type="PANTHER" id="PTHR30511">
    <property type="entry name" value="ALANINE RACEMASE"/>
    <property type="match status" value="1"/>
</dbReference>
<evidence type="ECO:0000256" key="2">
    <source>
        <dbReference type="ARBA" id="ARBA00001933"/>
    </source>
</evidence>
<feature type="domain" description="Alanine racemase C-terminal" evidence="8">
    <location>
        <begin position="228"/>
        <end position="353"/>
    </location>
</feature>
<dbReference type="Gene3D" id="2.40.37.10">
    <property type="entry name" value="Lyase, Ornithine Decarboxylase, Chain A, domain 1"/>
    <property type="match status" value="1"/>
</dbReference>
<dbReference type="EC" id="5.1.1.1" evidence="5"/>
<name>A0A1N6FBH2_9GAMM</name>
<evidence type="ECO:0000256" key="3">
    <source>
        <dbReference type="ARBA" id="ARBA00022898"/>
    </source>
</evidence>
<dbReference type="PANTHER" id="PTHR30511:SF0">
    <property type="entry name" value="ALANINE RACEMASE, CATABOLIC-RELATED"/>
    <property type="match status" value="1"/>
</dbReference>
<evidence type="ECO:0000256" key="7">
    <source>
        <dbReference type="PIRSR" id="PIRSR600821-52"/>
    </source>
</evidence>
<feature type="modified residue" description="N6-(pyridoxal phosphate)lysine" evidence="5 6">
    <location>
        <position position="34"/>
    </location>
</feature>
<dbReference type="SUPFAM" id="SSF50621">
    <property type="entry name" value="Alanine racemase C-terminal domain-like"/>
    <property type="match status" value="1"/>
</dbReference>
<protein>
    <recommendedName>
        <fullName evidence="5">Alanine racemase</fullName>
        <ecNumber evidence="5">5.1.1.1</ecNumber>
    </recommendedName>
</protein>
<dbReference type="FunFam" id="3.20.20.10:FF:000002">
    <property type="entry name" value="Alanine racemase"/>
    <property type="match status" value="1"/>
</dbReference>
<evidence type="ECO:0000259" key="8">
    <source>
        <dbReference type="SMART" id="SM01005"/>
    </source>
</evidence>
<dbReference type="SMART" id="SM01005">
    <property type="entry name" value="Ala_racemase_C"/>
    <property type="match status" value="1"/>
</dbReference>
<comment type="pathway">
    <text evidence="5">Amino-acid biosynthesis; D-alanine biosynthesis; D-alanine from L-alanine: step 1/1.</text>
</comment>
<dbReference type="GO" id="GO:0030170">
    <property type="term" value="F:pyridoxal phosphate binding"/>
    <property type="evidence" value="ECO:0007669"/>
    <property type="project" value="UniProtKB-UniRule"/>
</dbReference>
<dbReference type="UniPathway" id="UPA00042">
    <property type="reaction ID" value="UER00497"/>
</dbReference>
<comment type="function">
    <text evidence="5">Catalyzes the interconversion of L-alanine and D-alanine. May also act on other amino acids.</text>
</comment>
<dbReference type="GO" id="GO:0005829">
    <property type="term" value="C:cytosol"/>
    <property type="evidence" value="ECO:0007669"/>
    <property type="project" value="TreeGrafter"/>
</dbReference>
<dbReference type="STRING" id="364032.SAMN05443662_1008"/>
<dbReference type="RefSeq" id="WP_074201279.1">
    <property type="nucleotide sequence ID" value="NZ_FSRE01000002.1"/>
</dbReference>
<keyword evidence="10" id="KW-1185">Reference proteome</keyword>
<sequence>MRPARISLDGAAARHNLKHAKALNNHQPVWAVIKADGYGHGLLWAANAFSDADGFAVASVDEAIALREGGFDQPILLLEGLFSADEAELADALNLQLVVHDPVQIDWLAAFAPEAPWILWLKVDTGMHRLGISFEACARTIAQLRQQLPNAQLNLLSHFACADSDPTFTAEQLKRFGICHDTVKNEIGAVSLANSAALIGVPAARIGWTRPGIMLYGATPLDSRLRPVMHFHSALIAVKLIRQGEGVGYDLTWRAQRDSIIGIVAAGYGDGYPRHARTGTPVWVEGARVPLIGRVSMDMLCVDLTDHPRKSHLQIGSPVELWGDNVPVWEVAEQADTIAYELMCGITARVKRE</sequence>
<evidence type="ECO:0000256" key="1">
    <source>
        <dbReference type="ARBA" id="ARBA00000316"/>
    </source>
</evidence>